<sequence>MADTYQPPFKSCVEEGRASGIMCAYNLVNGVPNCADYDLLTKTARGEWGFQGYITSDCDAVSLIYEKQKYAKSHEDAVADVLKAGMDVNCGLYLANHTKSAVEQGKVSESDIDRALHNLFSVRMRLGLFNGNPSQLPYGNLGRNDICTPEHQDLALEAARDGIVLLKNSAKLLPLSKSKTKSLAVIGLMSYVKKTKFHPGCEDVNCTSASTSQAVKLAKSADYVVLVMGLDQERESEELDREDLVLPGQQKSLITSVAKAAKKPVVLVMLCGGPVDISFAKNDPKIGGILWAGYPGEAGGKAVAEIIFGDHNPGGRLPLTWYPKDFINTPMTDMRMRPDPSSGYPGRTYRFYQGEKVFEFGYGLSYTNYSYKFVSVSQSKLDFKTLSTTDRPEHSGYISVSEMGSESCEKAKVSAVVRVKNEGKTAGKHPVLLFLRRDHEGGNASPVKQLVGFQKVRLNAKEKGSVEFEVSPCEHFSRASEDGNLVIESGDHYLVVGDQDYPISINV</sequence>
<dbReference type="Pfam" id="PF01915">
    <property type="entry name" value="Glyco_hydro_3_C"/>
    <property type="match status" value="1"/>
</dbReference>
<dbReference type="GO" id="GO:0009044">
    <property type="term" value="F:xylan 1,4-beta-xylosidase activity"/>
    <property type="evidence" value="ECO:0007669"/>
    <property type="project" value="InterPro"/>
</dbReference>
<dbReference type="InterPro" id="IPR013783">
    <property type="entry name" value="Ig-like_fold"/>
</dbReference>
<comment type="caution">
    <text evidence="5">The sequence shown here is derived from an EMBL/GenBank/DDBJ whole genome shotgun (WGS) entry which is preliminary data.</text>
</comment>
<dbReference type="SMART" id="SM01217">
    <property type="entry name" value="Fn3_like"/>
    <property type="match status" value="1"/>
</dbReference>
<dbReference type="PANTHER" id="PTHR42721">
    <property type="entry name" value="SUGAR HYDROLASE-RELATED"/>
    <property type="match status" value="1"/>
</dbReference>
<dbReference type="FunFam" id="3.40.50.1700:FF:000001">
    <property type="entry name" value="probable beta-D-xylosidase 2"/>
    <property type="match status" value="1"/>
</dbReference>
<dbReference type="InterPro" id="IPR036962">
    <property type="entry name" value="Glyco_hydro_3_N_sf"/>
</dbReference>
<keyword evidence="1" id="KW-0732">Signal</keyword>
<reference evidence="5" key="2">
    <citation type="journal article" date="2024" name="Plant">
        <title>Genomic evolution and insights into agronomic trait innovations of Sesamum species.</title>
        <authorList>
            <person name="Miao H."/>
            <person name="Wang L."/>
            <person name="Qu L."/>
            <person name="Liu H."/>
            <person name="Sun Y."/>
            <person name="Le M."/>
            <person name="Wang Q."/>
            <person name="Wei S."/>
            <person name="Zheng Y."/>
            <person name="Lin W."/>
            <person name="Duan Y."/>
            <person name="Cao H."/>
            <person name="Xiong S."/>
            <person name="Wang X."/>
            <person name="Wei L."/>
            <person name="Li C."/>
            <person name="Ma Q."/>
            <person name="Ju M."/>
            <person name="Zhao R."/>
            <person name="Li G."/>
            <person name="Mu C."/>
            <person name="Tian Q."/>
            <person name="Mei H."/>
            <person name="Zhang T."/>
            <person name="Gao T."/>
            <person name="Zhang H."/>
        </authorList>
    </citation>
    <scope>NUCLEOTIDE SEQUENCE</scope>
    <source>
        <strain evidence="5">KEN8</strain>
    </source>
</reference>
<dbReference type="Gene3D" id="3.20.20.300">
    <property type="entry name" value="Glycoside hydrolase, family 3, N-terminal domain"/>
    <property type="match status" value="1"/>
</dbReference>
<dbReference type="InterPro" id="IPR002772">
    <property type="entry name" value="Glyco_hydro_3_C"/>
</dbReference>
<dbReference type="InterPro" id="IPR044993">
    <property type="entry name" value="BXL"/>
</dbReference>
<dbReference type="InterPro" id="IPR001764">
    <property type="entry name" value="Glyco_hydro_3_N"/>
</dbReference>
<protein>
    <submittedName>
        <fullName evidence="5">Beta-D-xylosidase 7</fullName>
    </submittedName>
</protein>
<gene>
    <name evidence="5" type="ORF">Scaly_1629500</name>
</gene>
<evidence type="ECO:0000256" key="3">
    <source>
        <dbReference type="ARBA" id="ARBA00023295"/>
    </source>
</evidence>
<evidence type="ECO:0000256" key="1">
    <source>
        <dbReference type="ARBA" id="ARBA00022729"/>
    </source>
</evidence>
<dbReference type="AlphaFoldDB" id="A0AAW2PA81"/>
<dbReference type="GO" id="GO:0046556">
    <property type="term" value="F:alpha-L-arabinofuranosidase activity"/>
    <property type="evidence" value="ECO:0007669"/>
    <property type="project" value="TreeGrafter"/>
</dbReference>
<dbReference type="InterPro" id="IPR017853">
    <property type="entry name" value="GH"/>
</dbReference>
<dbReference type="SUPFAM" id="SSF52279">
    <property type="entry name" value="Beta-D-glucan exohydrolase, C-terminal domain"/>
    <property type="match status" value="1"/>
</dbReference>
<keyword evidence="3" id="KW-0326">Glycosidase</keyword>
<dbReference type="Gene3D" id="3.40.50.1700">
    <property type="entry name" value="Glycoside hydrolase family 3 C-terminal domain"/>
    <property type="match status" value="2"/>
</dbReference>
<reference evidence="5" key="1">
    <citation type="submission" date="2020-06" db="EMBL/GenBank/DDBJ databases">
        <authorList>
            <person name="Li T."/>
            <person name="Hu X."/>
            <person name="Zhang T."/>
            <person name="Song X."/>
            <person name="Zhang H."/>
            <person name="Dai N."/>
            <person name="Sheng W."/>
            <person name="Hou X."/>
            <person name="Wei L."/>
        </authorList>
    </citation>
    <scope>NUCLEOTIDE SEQUENCE</scope>
    <source>
        <strain evidence="5">KEN8</strain>
        <tissue evidence="5">Leaf</tissue>
    </source>
</reference>
<dbReference type="Gene3D" id="2.60.40.10">
    <property type="entry name" value="Immunoglobulins"/>
    <property type="match status" value="1"/>
</dbReference>
<evidence type="ECO:0000313" key="5">
    <source>
        <dbReference type="EMBL" id="KAL0352408.1"/>
    </source>
</evidence>
<feature type="domain" description="Fibronectin type III-like" evidence="4">
    <location>
        <begin position="429"/>
        <end position="500"/>
    </location>
</feature>
<organism evidence="5">
    <name type="scientific">Sesamum calycinum</name>
    <dbReference type="NCBI Taxonomy" id="2727403"/>
    <lineage>
        <taxon>Eukaryota</taxon>
        <taxon>Viridiplantae</taxon>
        <taxon>Streptophyta</taxon>
        <taxon>Embryophyta</taxon>
        <taxon>Tracheophyta</taxon>
        <taxon>Spermatophyta</taxon>
        <taxon>Magnoliopsida</taxon>
        <taxon>eudicotyledons</taxon>
        <taxon>Gunneridae</taxon>
        <taxon>Pentapetalae</taxon>
        <taxon>asterids</taxon>
        <taxon>lamiids</taxon>
        <taxon>Lamiales</taxon>
        <taxon>Pedaliaceae</taxon>
        <taxon>Sesamum</taxon>
    </lineage>
</organism>
<dbReference type="SUPFAM" id="SSF51445">
    <property type="entry name" value="(Trans)glycosidases"/>
    <property type="match status" value="1"/>
</dbReference>
<accession>A0AAW2PA81</accession>
<dbReference type="InterPro" id="IPR036881">
    <property type="entry name" value="Glyco_hydro_3_C_sf"/>
</dbReference>
<dbReference type="InterPro" id="IPR026891">
    <property type="entry name" value="Fn3-like"/>
</dbReference>
<dbReference type="GO" id="GO:0045493">
    <property type="term" value="P:xylan catabolic process"/>
    <property type="evidence" value="ECO:0007669"/>
    <property type="project" value="InterPro"/>
</dbReference>
<evidence type="ECO:0000256" key="2">
    <source>
        <dbReference type="ARBA" id="ARBA00022801"/>
    </source>
</evidence>
<dbReference type="GO" id="GO:0009505">
    <property type="term" value="C:plant-type cell wall"/>
    <property type="evidence" value="ECO:0007669"/>
    <property type="project" value="TreeGrafter"/>
</dbReference>
<dbReference type="PANTHER" id="PTHR42721:SF19">
    <property type="entry name" value="FIBRONECTIN TYPE III-LIKE DOMAIN-CONTAINING PROTEIN"/>
    <property type="match status" value="1"/>
</dbReference>
<dbReference type="GO" id="GO:0031222">
    <property type="term" value="P:arabinan catabolic process"/>
    <property type="evidence" value="ECO:0007669"/>
    <property type="project" value="TreeGrafter"/>
</dbReference>
<name>A0AAW2PA81_9LAMI</name>
<proteinExistence type="predicted"/>
<dbReference type="Pfam" id="PF00933">
    <property type="entry name" value="Glyco_hydro_3"/>
    <property type="match status" value="1"/>
</dbReference>
<dbReference type="Pfam" id="PF14310">
    <property type="entry name" value="Fn3-like"/>
    <property type="match status" value="1"/>
</dbReference>
<dbReference type="EMBL" id="JACGWM010000009">
    <property type="protein sequence ID" value="KAL0352408.1"/>
    <property type="molecule type" value="Genomic_DNA"/>
</dbReference>
<evidence type="ECO:0000259" key="4">
    <source>
        <dbReference type="SMART" id="SM01217"/>
    </source>
</evidence>
<keyword evidence="2" id="KW-0378">Hydrolase</keyword>